<dbReference type="eggNOG" id="COG1020">
    <property type="taxonomic scope" value="Bacteria"/>
</dbReference>
<dbReference type="Pfam" id="PF16911">
    <property type="entry name" value="PapA_C"/>
    <property type="match status" value="1"/>
</dbReference>
<evidence type="ECO:0000256" key="4">
    <source>
        <dbReference type="ARBA" id="ARBA00006558"/>
    </source>
</evidence>
<feature type="region of interest" description="Disordered" evidence="13">
    <location>
        <begin position="172"/>
        <end position="194"/>
    </location>
</feature>
<feature type="domain" description="Phthiocerol/phthiodiolone dimycocerosyl transferase C-terminal" evidence="14">
    <location>
        <begin position="192"/>
        <end position="387"/>
    </location>
</feature>
<evidence type="ECO:0000256" key="10">
    <source>
        <dbReference type="ARBA" id="ARBA00030465"/>
    </source>
</evidence>
<keyword evidence="9 15" id="KW-0012">Acyltransferase</keyword>
<evidence type="ECO:0000256" key="12">
    <source>
        <dbReference type="ARBA" id="ARBA00033407"/>
    </source>
</evidence>
<evidence type="ECO:0000256" key="8">
    <source>
        <dbReference type="ARBA" id="ARBA00022679"/>
    </source>
</evidence>
<evidence type="ECO:0000256" key="11">
    <source>
        <dbReference type="ARBA" id="ARBA00032317"/>
    </source>
</evidence>
<comment type="catalytic activity">
    <reaction evidence="3">
        <text>2 a mycocerosyl-[mycocerosic acid synthase] + a phthiodiolone = a dimycocerosyl phthiodiolone + 2 holo-[mycocerosic acid synthase].</text>
        <dbReference type="EC" id="2.3.1.282"/>
    </reaction>
</comment>
<gene>
    <name evidence="15" type="ORF">O3I_033785</name>
</gene>
<evidence type="ECO:0000256" key="1">
    <source>
        <dbReference type="ARBA" id="ARBA00000026"/>
    </source>
</evidence>
<feature type="compositionally biased region" description="Polar residues" evidence="13">
    <location>
        <begin position="184"/>
        <end position="194"/>
    </location>
</feature>
<dbReference type="Proteomes" id="UP000006304">
    <property type="component" value="Chromosome"/>
</dbReference>
<proteinExistence type="inferred from homology"/>
<sequence length="415" mass="44479">MSIEATTETLVRALDGSELQFAAVGYCVGYSVCVHGVLELESLTEAFTTLQTANPVLSCRIVASALGGAALARAGDAPYIRVRDNAYSATGSTGIGHRTAGIEVQYEDVDTAWVTLLIHHAIADAGHALRMVEDLWRYYTAAIDGREVAVQRQPYPQSTEFILRHHGIDDVDPRPEADPVTAARDSSTTPNSTAAPVGLVRLTSEQTRAVIELGHAAGATVNGLVSAALLCAVADAAEVDLPEVRYSFPVDLRSRLEPPVGLTEATNMLSMARFAPPPGSSADLLELARAVTGKLACDLADGSLTRYYFYPSDQIAAWQAEYSYRPATVSATNWGVIPELVTPDSLIVRDFRPHPQVTDPVGASVMTPLAPYYVLFIYTFQGQLSITGLAPSAAEAEELAELLRHQLHRLTSLST</sequence>
<reference evidence="15 16" key="1">
    <citation type="journal article" date="2012" name="J. Bacteriol.">
        <title>Complete genome sequence of Nocardia brasiliensis HUJEG-1.</title>
        <authorList>
            <person name="Vera-Cabrera L."/>
            <person name="Ortiz-Lopez R."/>
            <person name="Elizondo-Gonzalez R."/>
            <person name="Perez-Maya A.A."/>
            <person name="Ocampo-Candiani J."/>
        </authorList>
    </citation>
    <scope>NUCLEOTIDE SEQUENCE [LARGE SCALE GENOMIC DNA]</scope>
    <source>
        <strain evidence="16">ATCC 700358</strain>
    </source>
</reference>
<evidence type="ECO:0000313" key="15">
    <source>
        <dbReference type="EMBL" id="AFU04706.1"/>
    </source>
</evidence>
<dbReference type="RefSeq" id="WP_014987557.1">
    <property type="nucleotide sequence ID" value="NC_018681.1"/>
</dbReference>
<organism evidence="15 16">
    <name type="scientific">Nocardia brasiliensis (strain ATCC 700358 / HUJEG-1)</name>
    <dbReference type="NCBI Taxonomy" id="1133849"/>
    <lineage>
        <taxon>Bacteria</taxon>
        <taxon>Bacillati</taxon>
        <taxon>Actinomycetota</taxon>
        <taxon>Actinomycetes</taxon>
        <taxon>Mycobacteriales</taxon>
        <taxon>Nocardiaceae</taxon>
        <taxon>Nocardia</taxon>
    </lineage>
</organism>
<dbReference type="STRING" id="1133849.O3I_033785"/>
<evidence type="ECO:0000256" key="5">
    <source>
        <dbReference type="ARBA" id="ARBA00012866"/>
    </source>
</evidence>
<accession>K0FB89</accession>
<evidence type="ECO:0000256" key="3">
    <source>
        <dbReference type="ARBA" id="ARBA00001907"/>
    </source>
</evidence>
<dbReference type="HOGENOM" id="CLU_050374_1_0_11"/>
<name>K0FB89_NOCB7</name>
<comment type="catalytic activity">
    <reaction evidence="1">
        <text>2 a mycocerosyl-[mycocerosic acid synthase] + a phthiocerol = a dimycocerosyl phthiocerol + 2 holo-[mycocerosic acid synthase].</text>
        <dbReference type="EC" id="2.3.1.282"/>
    </reaction>
</comment>
<dbReference type="EC" id="2.3.1.282" evidence="5"/>
<evidence type="ECO:0000313" key="16">
    <source>
        <dbReference type="Proteomes" id="UP000006304"/>
    </source>
</evidence>
<protein>
    <recommendedName>
        <fullName evidence="6">Phthiocerol/phthiodiolone dimycocerosyl transferase</fullName>
        <ecNumber evidence="5">2.3.1.282</ecNumber>
    </recommendedName>
    <alternativeName>
        <fullName evidence="12">Acyltransferase PapA5</fullName>
    </alternativeName>
    <alternativeName>
        <fullName evidence="10">Phthiocerol/phthiodiolone O-acyltransferase</fullName>
    </alternativeName>
    <alternativeName>
        <fullName evidence="11">Polyketide synthase-associated protein A5</fullName>
    </alternativeName>
</protein>
<evidence type="ECO:0000256" key="13">
    <source>
        <dbReference type="SAM" id="MobiDB-lite"/>
    </source>
</evidence>
<dbReference type="AlphaFoldDB" id="K0FB89"/>
<keyword evidence="7" id="KW-0443">Lipid metabolism</keyword>
<evidence type="ECO:0000256" key="9">
    <source>
        <dbReference type="ARBA" id="ARBA00023315"/>
    </source>
</evidence>
<dbReference type="GO" id="GO:0016746">
    <property type="term" value="F:acyltransferase activity"/>
    <property type="evidence" value="ECO:0007669"/>
    <property type="project" value="UniProtKB-KW"/>
</dbReference>
<dbReference type="EMBL" id="CP003876">
    <property type="protein sequence ID" value="AFU04706.1"/>
    <property type="molecule type" value="Genomic_DNA"/>
</dbReference>
<dbReference type="KEGG" id="nbr:O3I_033785"/>
<comment type="similarity">
    <text evidence="4">Belongs to the acyltransferase PapA5 family.</text>
</comment>
<dbReference type="Gene3D" id="3.30.559.10">
    <property type="entry name" value="Chloramphenicol acetyltransferase-like domain"/>
    <property type="match status" value="1"/>
</dbReference>
<evidence type="ECO:0000256" key="2">
    <source>
        <dbReference type="ARBA" id="ARBA00000625"/>
    </source>
</evidence>
<keyword evidence="8 15" id="KW-0808">Transferase</keyword>
<dbReference type="InterPro" id="IPR023213">
    <property type="entry name" value="CAT-like_dom_sf"/>
</dbReference>
<evidence type="ECO:0000256" key="7">
    <source>
        <dbReference type="ARBA" id="ARBA00022516"/>
    </source>
</evidence>
<keyword evidence="16" id="KW-1185">Reference proteome</keyword>
<keyword evidence="7" id="KW-0444">Lipid biosynthesis</keyword>
<dbReference type="InterPro" id="IPR031641">
    <property type="entry name" value="PapA_C"/>
</dbReference>
<evidence type="ECO:0000256" key="6">
    <source>
        <dbReference type="ARBA" id="ARBA00013449"/>
    </source>
</evidence>
<evidence type="ECO:0000259" key="14">
    <source>
        <dbReference type="Pfam" id="PF16911"/>
    </source>
</evidence>
<dbReference type="Gene3D" id="3.30.559.30">
    <property type="entry name" value="Nonribosomal peptide synthetase, condensation domain"/>
    <property type="match status" value="1"/>
</dbReference>
<dbReference type="SUPFAM" id="SSF52777">
    <property type="entry name" value="CoA-dependent acyltransferases"/>
    <property type="match status" value="2"/>
</dbReference>
<comment type="catalytic activity">
    <reaction evidence="2">
        <text>2 a mycocerosyl-[mycocerosic acid synthase] + a phenolphthiocerol = a dimycocerosyl phenolphthiocerol + 2 holo-[mycocerosic acid synthase].</text>
        <dbReference type="EC" id="2.3.1.282"/>
    </reaction>
</comment>